<reference evidence="1" key="2">
    <citation type="submission" date="2015-07" db="EMBL/GenBank/DDBJ databases">
        <title>Plasmids, circular viruses and viroids from rat gut.</title>
        <authorList>
            <person name="Jorgensen T.J."/>
            <person name="Hansen M.A."/>
            <person name="Xu Z."/>
            <person name="Tabak M.A."/>
            <person name="Sorensen S.J."/>
            <person name="Hansen L.H."/>
        </authorList>
    </citation>
    <scope>NUCLEOTIDE SEQUENCE</scope>
    <source>
        <strain evidence="1">RGFK1481</strain>
    </source>
</reference>
<dbReference type="AlphaFoldDB" id="A0A0H5Q614"/>
<accession>A0A0H5Q614</accession>
<proteinExistence type="predicted"/>
<organism evidence="1">
    <name type="scientific">uncultured prokaryote</name>
    <dbReference type="NCBI Taxonomy" id="198431"/>
    <lineage>
        <taxon>unclassified sequences</taxon>
        <taxon>environmental samples</taxon>
    </lineage>
</organism>
<dbReference type="EMBL" id="LN854020">
    <property type="protein sequence ID" value="CRY97313.1"/>
    <property type="molecule type" value="Genomic_DNA"/>
</dbReference>
<sequence>MPLTNDEAGIQITFVWEVDRKGWLGRVTCNGICVQWRRFDHSGAPCIQDARMAFEAVAREVEGWLY</sequence>
<protein>
    <submittedName>
        <fullName evidence="1">Uncharacterized protein</fullName>
    </submittedName>
</protein>
<name>A0A0H5Q614_9ZZZZ</name>
<reference evidence="1" key="1">
    <citation type="submission" date="2015-06" db="EMBL/GenBank/DDBJ databases">
        <authorList>
            <person name="Joergensen T."/>
        </authorList>
    </citation>
    <scope>NUCLEOTIDE SEQUENCE</scope>
    <source>
        <strain evidence="1">RGFK1481</strain>
    </source>
</reference>
<evidence type="ECO:0000313" key="1">
    <source>
        <dbReference type="EMBL" id="CRY97313.1"/>
    </source>
</evidence>